<keyword evidence="1" id="KW-1133">Transmembrane helix</keyword>
<keyword evidence="1" id="KW-0812">Transmembrane</keyword>
<feature type="transmembrane region" description="Helical" evidence="1">
    <location>
        <begin position="55"/>
        <end position="81"/>
    </location>
</feature>
<proteinExistence type="predicted"/>
<dbReference type="Proteomes" id="UP000490535">
    <property type="component" value="Unassembled WGS sequence"/>
</dbReference>
<organism evidence="2 3">
    <name type="scientific">Acinetobacter bereziniae</name>
    <name type="common">Acinetobacter genomosp. 10</name>
    <dbReference type="NCBI Taxonomy" id="106648"/>
    <lineage>
        <taxon>Bacteria</taxon>
        <taxon>Pseudomonadati</taxon>
        <taxon>Pseudomonadota</taxon>
        <taxon>Gammaproteobacteria</taxon>
        <taxon>Moraxellales</taxon>
        <taxon>Moraxellaceae</taxon>
        <taxon>Acinetobacter</taxon>
    </lineage>
</organism>
<feature type="transmembrane region" description="Helical" evidence="1">
    <location>
        <begin position="118"/>
        <end position="142"/>
    </location>
</feature>
<dbReference type="AlphaFoldDB" id="A0A833UPD0"/>
<evidence type="ECO:0000313" key="3">
    <source>
        <dbReference type="Proteomes" id="UP000490535"/>
    </source>
</evidence>
<feature type="transmembrane region" description="Helical" evidence="1">
    <location>
        <begin position="87"/>
        <end position="106"/>
    </location>
</feature>
<reference evidence="3" key="1">
    <citation type="journal article" date="2020" name="MBio">
        <title>Horizontal gene transfer to a defensive symbiont with a reduced genome amongst a multipartite beetle microbiome.</title>
        <authorList>
            <person name="Waterworth S.C."/>
            <person name="Florez L.V."/>
            <person name="Rees E.R."/>
            <person name="Hertweck C."/>
            <person name="Kaltenpoth M."/>
            <person name="Kwan J.C."/>
        </authorList>
    </citation>
    <scope>NUCLEOTIDE SEQUENCE [LARGE SCALE GENOMIC DNA]</scope>
</reference>
<feature type="transmembrane region" description="Helical" evidence="1">
    <location>
        <begin position="6"/>
        <end position="34"/>
    </location>
</feature>
<comment type="caution">
    <text evidence="2">The sequence shown here is derived from an EMBL/GenBank/DDBJ whole genome shotgun (WGS) entry which is preliminary data.</text>
</comment>
<protein>
    <submittedName>
        <fullName evidence="2">Uncharacterized protein</fullName>
    </submittedName>
</protein>
<keyword evidence="1" id="KW-0472">Membrane</keyword>
<name>A0A833UPD0_ACIBZ</name>
<sequence>MFNWATGILMIAAFLDVVAAIAHLACLAIGSSAFRFLGAGERLASEFEAGKSRPILITLMIALILSIWAIFALSGAGLIATLPLTKWVLLAISGVLIVRAFTFPLLKPYFPENSMKFWFISSGICFVMGTAHLVGVITRWYLL</sequence>
<evidence type="ECO:0000313" key="2">
    <source>
        <dbReference type="EMBL" id="KAF1025163.1"/>
    </source>
</evidence>
<gene>
    <name evidence="2" type="ORF">GAK29_02111</name>
</gene>
<evidence type="ECO:0000256" key="1">
    <source>
        <dbReference type="SAM" id="Phobius"/>
    </source>
</evidence>
<accession>A0A833UPD0</accession>
<dbReference type="EMBL" id="WNDP01000045">
    <property type="protein sequence ID" value="KAF1025163.1"/>
    <property type="molecule type" value="Genomic_DNA"/>
</dbReference>